<feature type="region of interest" description="Disordered" evidence="6">
    <location>
        <begin position="258"/>
        <end position="287"/>
    </location>
</feature>
<sequence>MVRKKSEPNPADMIVDISDERQWSRTRSGRAASTARHATGETDGADNEASSAPASAIILAVEADAKRPAMYKLAVAVEGQSEQALISVHEDTLVALRLLKDRRLSPDEWEMLRKEQEKEEAYRSALYMLDFKARTQAELRRGLVRKGYAAEAIDGCLERLARQGYVNDAVFAQRFAEQRVTGQKKGSRLVRQELMQRGVDKREIDEAIKGLDEQVERSSALALAMKRWPSVKGKSERERQMKLMNMLLRRGFPGAAAREAVRQASTSAAEAEEWDTPEEPYDEDGLE</sequence>
<dbReference type="Gene3D" id="1.10.10.10">
    <property type="entry name" value="Winged helix-like DNA-binding domain superfamily/Winged helix DNA-binding domain"/>
    <property type="match status" value="3"/>
</dbReference>
<comment type="similarity">
    <text evidence="2 5">Belongs to the RecX family.</text>
</comment>
<protein>
    <recommendedName>
        <fullName evidence="3 5">Regulatory protein RecX</fullName>
    </recommendedName>
</protein>
<dbReference type="PANTHER" id="PTHR33602:SF1">
    <property type="entry name" value="REGULATORY PROTEIN RECX FAMILY PROTEIN"/>
    <property type="match status" value="1"/>
</dbReference>
<feature type="domain" description="RecX first three-helical" evidence="9">
    <location>
        <begin position="121"/>
        <end position="160"/>
    </location>
</feature>
<dbReference type="Pfam" id="PF21982">
    <property type="entry name" value="RecX_HTH1"/>
    <property type="match status" value="1"/>
</dbReference>
<feature type="region of interest" description="Disordered" evidence="6">
    <location>
        <begin position="1"/>
        <end position="51"/>
    </location>
</feature>
<evidence type="ECO:0000259" key="9">
    <source>
        <dbReference type="Pfam" id="PF21982"/>
    </source>
</evidence>
<comment type="function">
    <text evidence="5">Modulates RecA activity.</text>
</comment>
<dbReference type="Pfam" id="PF21981">
    <property type="entry name" value="RecX_HTH3"/>
    <property type="match status" value="1"/>
</dbReference>
<dbReference type="InterPro" id="IPR053924">
    <property type="entry name" value="RecX_HTH_2nd"/>
</dbReference>
<accession>A0ABT6TH46</accession>
<evidence type="ECO:0000256" key="6">
    <source>
        <dbReference type="SAM" id="MobiDB-lite"/>
    </source>
</evidence>
<evidence type="ECO:0000256" key="5">
    <source>
        <dbReference type="HAMAP-Rule" id="MF_01114"/>
    </source>
</evidence>
<dbReference type="HAMAP" id="MF_01114">
    <property type="entry name" value="RecX"/>
    <property type="match status" value="1"/>
</dbReference>
<comment type="caution">
    <text evidence="10">The sequence shown here is derived from an EMBL/GenBank/DDBJ whole genome shotgun (WGS) entry which is preliminary data.</text>
</comment>
<evidence type="ECO:0000256" key="2">
    <source>
        <dbReference type="ARBA" id="ARBA00009695"/>
    </source>
</evidence>
<evidence type="ECO:0000259" key="7">
    <source>
        <dbReference type="Pfam" id="PF02631"/>
    </source>
</evidence>
<feature type="compositionally biased region" description="Acidic residues" evidence="6">
    <location>
        <begin position="270"/>
        <end position="287"/>
    </location>
</feature>
<evidence type="ECO:0000313" key="10">
    <source>
        <dbReference type="EMBL" id="MDI4646136.1"/>
    </source>
</evidence>
<evidence type="ECO:0000256" key="3">
    <source>
        <dbReference type="ARBA" id="ARBA00018111"/>
    </source>
</evidence>
<dbReference type="InterPro" id="IPR053925">
    <property type="entry name" value="RecX_HTH_3rd"/>
</dbReference>
<keyword evidence="11" id="KW-1185">Reference proteome</keyword>
<dbReference type="RefSeq" id="WP_282909019.1">
    <property type="nucleotide sequence ID" value="NZ_JAGRPV010000001.1"/>
</dbReference>
<feature type="domain" description="RecX third three-helical" evidence="8">
    <location>
        <begin position="219"/>
        <end position="261"/>
    </location>
</feature>
<dbReference type="InterPro" id="IPR036388">
    <property type="entry name" value="WH-like_DNA-bd_sf"/>
</dbReference>
<reference evidence="10" key="1">
    <citation type="submission" date="2023-04" db="EMBL/GenBank/DDBJ databases">
        <title>Comparative genomic analysis of Cohnella hashimotonis sp. nov., isolated from the International Space Station.</title>
        <authorList>
            <person name="Venkateswaran K."/>
            <person name="Simpson A."/>
        </authorList>
    </citation>
    <scope>NUCLEOTIDE SEQUENCE</scope>
    <source>
        <strain evidence="10">F6_2S_P_1</strain>
    </source>
</reference>
<comment type="subcellular location">
    <subcellularLocation>
        <location evidence="1 5">Cytoplasm</location>
    </subcellularLocation>
</comment>
<keyword evidence="4 5" id="KW-0963">Cytoplasm</keyword>
<feature type="compositionally biased region" description="Low complexity" evidence="6">
    <location>
        <begin position="25"/>
        <end position="37"/>
    </location>
</feature>
<evidence type="ECO:0000313" key="11">
    <source>
        <dbReference type="Proteomes" id="UP001161691"/>
    </source>
</evidence>
<dbReference type="Pfam" id="PF02631">
    <property type="entry name" value="RecX_HTH2"/>
    <property type="match status" value="1"/>
</dbReference>
<gene>
    <name evidence="5" type="primary">recX</name>
    <name evidence="10" type="ORF">KB449_14255</name>
</gene>
<dbReference type="EMBL" id="JAGRPV010000001">
    <property type="protein sequence ID" value="MDI4646136.1"/>
    <property type="molecule type" value="Genomic_DNA"/>
</dbReference>
<proteinExistence type="inferred from homology"/>
<dbReference type="PANTHER" id="PTHR33602">
    <property type="entry name" value="REGULATORY PROTEIN RECX FAMILY PROTEIN"/>
    <property type="match status" value="1"/>
</dbReference>
<organism evidence="10 11">
    <name type="scientific">Cohnella hashimotonis</name>
    <dbReference type="NCBI Taxonomy" id="2826895"/>
    <lineage>
        <taxon>Bacteria</taxon>
        <taxon>Bacillati</taxon>
        <taxon>Bacillota</taxon>
        <taxon>Bacilli</taxon>
        <taxon>Bacillales</taxon>
        <taxon>Paenibacillaceae</taxon>
        <taxon>Cohnella</taxon>
    </lineage>
</organism>
<dbReference type="InterPro" id="IPR053926">
    <property type="entry name" value="RecX_HTH_1st"/>
</dbReference>
<dbReference type="InterPro" id="IPR003783">
    <property type="entry name" value="Regulatory_RecX"/>
</dbReference>
<evidence type="ECO:0000256" key="1">
    <source>
        <dbReference type="ARBA" id="ARBA00004496"/>
    </source>
</evidence>
<name>A0ABT6TH46_9BACL</name>
<evidence type="ECO:0000259" key="8">
    <source>
        <dbReference type="Pfam" id="PF21981"/>
    </source>
</evidence>
<evidence type="ECO:0000256" key="4">
    <source>
        <dbReference type="ARBA" id="ARBA00022490"/>
    </source>
</evidence>
<dbReference type="Proteomes" id="UP001161691">
    <property type="component" value="Unassembled WGS sequence"/>
</dbReference>
<feature type="domain" description="RecX second three-helical" evidence="7">
    <location>
        <begin position="167"/>
        <end position="208"/>
    </location>
</feature>